<evidence type="ECO:0000313" key="3">
    <source>
        <dbReference type="Proteomes" id="UP000052022"/>
    </source>
</evidence>
<accession>A0A0P1GJU5</accession>
<dbReference type="PROSITE" id="PS51186">
    <property type="entry name" value="GNAT"/>
    <property type="match status" value="1"/>
</dbReference>
<evidence type="ECO:0000313" key="2">
    <source>
        <dbReference type="EMBL" id="CUH75747.1"/>
    </source>
</evidence>
<dbReference type="GO" id="GO:0016747">
    <property type="term" value="F:acyltransferase activity, transferring groups other than amino-acyl groups"/>
    <property type="evidence" value="ECO:0007669"/>
    <property type="project" value="InterPro"/>
</dbReference>
<dbReference type="SUPFAM" id="SSF55729">
    <property type="entry name" value="Acyl-CoA N-acyltransferases (Nat)"/>
    <property type="match status" value="1"/>
</dbReference>
<name>A0A0P1GJU5_9RHOB</name>
<dbReference type="InterPro" id="IPR000182">
    <property type="entry name" value="GNAT_dom"/>
</dbReference>
<reference evidence="2 3" key="1">
    <citation type="submission" date="2015-09" db="EMBL/GenBank/DDBJ databases">
        <authorList>
            <consortium name="Swine Surveillance"/>
        </authorList>
    </citation>
    <scope>NUCLEOTIDE SEQUENCE [LARGE SCALE GENOMIC DNA]</scope>
    <source>
        <strain evidence="2 3">CECT 7557</strain>
    </source>
</reference>
<organism evidence="2 3">
    <name type="scientific">Tritonibacter multivorans</name>
    <dbReference type="NCBI Taxonomy" id="928856"/>
    <lineage>
        <taxon>Bacteria</taxon>
        <taxon>Pseudomonadati</taxon>
        <taxon>Pseudomonadota</taxon>
        <taxon>Alphaproteobacteria</taxon>
        <taxon>Rhodobacterales</taxon>
        <taxon>Paracoccaceae</taxon>
        <taxon>Tritonibacter</taxon>
    </lineage>
</organism>
<protein>
    <submittedName>
        <fullName evidence="2">Putative acetyltransferase</fullName>
    </submittedName>
</protein>
<dbReference type="AlphaFoldDB" id="A0A0P1GJU5"/>
<feature type="domain" description="N-acetyltransferase" evidence="1">
    <location>
        <begin position="1"/>
        <end position="135"/>
    </location>
</feature>
<dbReference type="Proteomes" id="UP000052022">
    <property type="component" value="Unassembled WGS sequence"/>
</dbReference>
<dbReference type="RefSeq" id="WP_058288667.1">
    <property type="nucleotide sequence ID" value="NZ_CYSD01000012.1"/>
</dbReference>
<dbReference type="Pfam" id="PF13673">
    <property type="entry name" value="Acetyltransf_10"/>
    <property type="match status" value="1"/>
</dbReference>
<dbReference type="Gene3D" id="3.40.630.30">
    <property type="match status" value="1"/>
</dbReference>
<dbReference type="InterPro" id="IPR016181">
    <property type="entry name" value="Acyl_CoA_acyltransferase"/>
</dbReference>
<keyword evidence="2" id="KW-0808">Transferase</keyword>
<sequence>MIIRAITAEQTLPLRQAVLWPDHPLSANRLEGDDSALHFGGFAGDRLVCTASLFSDKDQIRLRKFATLRDEQGQGRGTAMIHHLLAVARAQQAQVFWFDARESALPFYARFGFETSGDPFFKRDIPYRRMSLRLAP</sequence>
<gene>
    <name evidence="2" type="ORF">TRM7557_00539</name>
</gene>
<dbReference type="OrthoDB" id="273614at2"/>
<evidence type="ECO:0000259" key="1">
    <source>
        <dbReference type="PROSITE" id="PS51186"/>
    </source>
</evidence>
<proteinExistence type="predicted"/>
<dbReference type="EMBL" id="CYSD01000012">
    <property type="protein sequence ID" value="CUH75747.1"/>
    <property type="molecule type" value="Genomic_DNA"/>
</dbReference>
<dbReference type="CDD" id="cd04301">
    <property type="entry name" value="NAT_SF"/>
    <property type="match status" value="1"/>
</dbReference>
<dbReference type="STRING" id="928856.SAMN04488049_103243"/>
<keyword evidence="3" id="KW-1185">Reference proteome</keyword>